<dbReference type="OrthoDB" id="432544at2759"/>
<dbReference type="GeneID" id="63743402"/>
<dbReference type="STRING" id="1073089.A0A1L9RY07"/>
<name>A0A1L9RY07_ASPWE</name>
<accession>A0A1L9RY07</accession>
<dbReference type="Proteomes" id="UP000184383">
    <property type="component" value="Unassembled WGS sequence"/>
</dbReference>
<protein>
    <submittedName>
        <fullName evidence="2">Uncharacterized protein</fullName>
    </submittedName>
</protein>
<feature type="region of interest" description="Disordered" evidence="1">
    <location>
        <begin position="1"/>
        <end position="204"/>
    </location>
</feature>
<gene>
    <name evidence="2" type="ORF">ASPWEDRAFT_103349</name>
</gene>
<evidence type="ECO:0000313" key="2">
    <source>
        <dbReference type="EMBL" id="OJJ39773.1"/>
    </source>
</evidence>
<dbReference type="RefSeq" id="XP_040693449.1">
    <property type="nucleotide sequence ID" value="XM_040827554.1"/>
</dbReference>
<proteinExistence type="predicted"/>
<keyword evidence="3" id="KW-1185">Reference proteome</keyword>
<feature type="compositionally biased region" description="Polar residues" evidence="1">
    <location>
        <begin position="115"/>
        <end position="126"/>
    </location>
</feature>
<sequence length="457" mass="50869">MPIPTRSGSLREPRKQVSLWSGSTVRGQREVTQTQGQAQAQKEAPASAPTLASRRQSLMRPSPLKTATTLAPSTRTTPVAPSSPRKQEPKPRVPTSPKKTDMPPPPLPRHGRSISLRQPVSSSPATATAPRGHLRQRSQVLASASRPPSPRKTEASIPSTPTTPRTRTQFSTYQQSSSPKKTVKPPTPTPSNTSSTDTDPSLIPSSLPEVAALQTEVLQLSLLHSSSLEENADWQAQSEKQLRKKYDAVAASYRRVVAEEKERQRRLNGQALAGWLQNSHEHNGQQVFAEQIQVLSEIAQEVSDLSDSSGAGRYTLAIQEFEDWLRKANEIKKWRSRIGPEDAADQVVFIDPLNRAWKEEMYALVMKLELCSRQLQSLDILGYGDMENLQDSALLRTAKGLNDMINLMIEETTAIRSIEDDIVKAERIWVSHLTEQLADARPRDERGLRVGMWRRRG</sequence>
<feature type="compositionally biased region" description="Low complexity" evidence="1">
    <location>
        <begin position="66"/>
        <end position="78"/>
    </location>
</feature>
<dbReference type="AlphaFoldDB" id="A0A1L9RY07"/>
<feature type="compositionally biased region" description="Polar residues" evidence="1">
    <location>
        <begin position="18"/>
        <end position="40"/>
    </location>
</feature>
<organism evidence="2 3">
    <name type="scientific">Aspergillus wentii DTO 134E9</name>
    <dbReference type="NCBI Taxonomy" id="1073089"/>
    <lineage>
        <taxon>Eukaryota</taxon>
        <taxon>Fungi</taxon>
        <taxon>Dikarya</taxon>
        <taxon>Ascomycota</taxon>
        <taxon>Pezizomycotina</taxon>
        <taxon>Eurotiomycetes</taxon>
        <taxon>Eurotiomycetidae</taxon>
        <taxon>Eurotiales</taxon>
        <taxon>Aspergillaceae</taxon>
        <taxon>Aspergillus</taxon>
        <taxon>Aspergillus subgen. Cremei</taxon>
    </lineage>
</organism>
<evidence type="ECO:0000256" key="1">
    <source>
        <dbReference type="SAM" id="MobiDB-lite"/>
    </source>
</evidence>
<dbReference type="EMBL" id="KV878210">
    <property type="protein sequence ID" value="OJJ39773.1"/>
    <property type="molecule type" value="Genomic_DNA"/>
</dbReference>
<dbReference type="VEuPathDB" id="FungiDB:ASPWEDRAFT_103349"/>
<evidence type="ECO:0000313" key="3">
    <source>
        <dbReference type="Proteomes" id="UP000184383"/>
    </source>
</evidence>
<feature type="compositionally biased region" description="Low complexity" evidence="1">
    <location>
        <begin position="190"/>
        <end position="201"/>
    </location>
</feature>
<reference evidence="3" key="1">
    <citation type="journal article" date="2017" name="Genome Biol.">
        <title>Comparative genomics reveals high biological diversity and specific adaptations in the industrially and medically important fungal genus Aspergillus.</title>
        <authorList>
            <person name="de Vries R.P."/>
            <person name="Riley R."/>
            <person name="Wiebenga A."/>
            <person name="Aguilar-Osorio G."/>
            <person name="Amillis S."/>
            <person name="Uchima C.A."/>
            <person name="Anderluh G."/>
            <person name="Asadollahi M."/>
            <person name="Askin M."/>
            <person name="Barry K."/>
            <person name="Battaglia E."/>
            <person name="Bayram O."/>
            <person name="Benocci T."/>
            <person name="Braus-Stromeyer S.A."/>
            <person name="Caldana C."/>
            <person name="Canovas D."/>
            <person name="Cerqueira G.C."/>
            <person name="Chen F."/>
            <person name="Chen W."/>
            <person name="Choi C."/>
            <person name="Clum A."/>
            <person name="Dos Santos R.A."/>
            <person name="Damasio A.R."/>
            <person name="Diallinas G."/>
            <person name="Emri T."/>
            <person name="Fekete E."/>
            <person name="Flipphi M."/>
            <person name="Freyberg S."/>
            <person name="Gallo A."/>
            <person name="Gournas C."/>
            <person name="Habgood R."/>
            <person name="Hainaut M."/>
            <person name="Harispe M.L."/>
            <person name="Henrissat B."/>
            <person name="Hilden K.S."/>
            <person name="Hope R."/>
            <person name="Hossain A."/>
            <person name="Karabika E."/>
            <person name="Karaffa L."/>
            <person name="Karanyi Z."/>
            <person name="Krasevec N."/>
            <person name="Kuo A."/>
            <person name="Kusch H."/>
            <person name="LaButti K."/>
            <person name="Lagendijk E.L."/>
            <person name="Lapidus A."/>
            <person name="Levasseur A."/>
            <person name="Lindquist E."/>
            <person name="Lipzen A."/>
            <person name="Logrieco A.F."/>
            <person name="MacCabe A."/>
            <person name="Maekelae M.R."/>
            <person name="Malavazi I."/>
            <person name="Melin P."/>
            <person name="Meyer V."/>
            <person name="Mielnichuk N."/>
            <person name="Miskei M."/>
            <person name="Molnar A.P."/>
            <person name="Mule G."/>
            <person name="Ngan C.Y."/>
            <person name="Orejas M."/>
            <person name="Orosz E."/>
            <person name="Ouedraogo J.P."/>
            <person name="Overkamp K.M."/>
            <person name="Park H.-S."/>
            <person name="Perrone G."/>
            <person name="Piumi F."/>
            <person name="Punt P.J."/>
            <person name="Ram A.F."/>
            <person name="Ramon A."/>
            <person name="Rauscher S."/>
            <person name="Record E."/>
            <person name="Riano-Pachon D.M."/>
            <person name="Robert V."/>
            <person name="Roehrig J."/>
            <person name="Ruller R."/>
            <person name="Salamov A."/>
            <person name="Salih N.S."/>
            <person name="Samson R.A."/>
            <person name="Sandor E."/>
            <person name="Sanguinetti M."/>
            <person name="Schuetze T."/>
            <person name="Sepcic K."/>
            <person name="Shelest E."/>
            <person name="Sherlock G."/>
            <person name="Sophianopoulou V."/>
            <person name="Squina F.M."/>
            <person name="Sun H."/>
            <person name="Susca A."/>
            <person name="Todd R.B."/>
            <person name="Tsang A."/>
            <person name="Unkles S.E."/>
            <person name="van de Wiele N."/>
            <person name="van Rossen-Uffink D."/>
            <person name="Oliveira J.V."/>
            <person name="Vesth T.C."/>
            <person name="Visser J."/>
            <person name="Yu J.-H."/>
            <person name="Zhou M."/>
            <person name="Andersen M.R."/>
            <person name="Archer D.B."/>
            <person name="Baker S.E."/>
            <person name="Benoit I."/>
            <person name="Brakhage A.A."/>
            <person name="Braus G.H."/>
            <person name="Fischer R."/>
            <person name="Frisvad J.C."/>
            <person name="Goldman G.H."/>
            <person name="Houbraken J."/>
            <person name="Oakley B."/>
            <person name="Pocsi I."/>
            <person name="Scazzocchio C."/>
            <person name="Seiboth B."/>
            <person name="vanKuyk P.A."/>
            <person name="Wortman J."/>
            <person name="Dyer P.S."/>
            <person name="Grigoriev I.V."/>
        </authorList>
    </citation>
    <scope>NUCLEOTIDE SEQUENCE [LARGE SCALE GENOMIC DNA]</scope>
    <source>
        <strain evidence="3">DTO 134E9</strain>
    </source>
</reference>